<comment type="caution">
    <text evidence="1">The sequence shown here is derived from an EMBL/GenBank/DDBJ whole genome shotgun (WGS) entry which is preliminary data.</text>
</comment>
<dbReference type="HOGENOM" id="CLU_1625053_0_0_6"/>
<dbReference type="eggNOG" id="COG5622">
    <property type="taxonomic scope" value="Bacteria"/>
</dbReference>
<evidence type="ECO:0008006" key="3">
    <source>
        <dbReference type="Google" id="ProtNLM"/>
    </source>
</evidence>
<proteinExistence type="predicted"/>
<accession>A4BNR2</accession>
<protein>
    <recommendedName>
        <fullName evidence="3">Host attachment protein</fullName>
    </recommendedName>
</protein>
<gene>
    <name evidence="1" type="ORF">NB231_10423</name>
</gene>
<evidence type="ECO:0000313" key="2">
    <source>
        <dbReference type="Proteomes" id="UP000003374"/>
    </source>
</evidence>
<reference evidence="1 2" key="1">
    <citation type="submission" date="2006-02" db="EMBL/GenBank/DDBJ databases">
        <authorList>
            <person name="Waterbury J."/>
            <person name="Ferriera S."/>
            <person name="Johnson J."/>
            <person name="Kravitz S."/>
            <person name="Halpern A."/>
            <person name="Remington K."/>
            <person name="Beeson K."/>
            <person name="Tran B."/>
            <person name="Rogers Y.-H."/>
            <person name="Friedman R."/>
            <person name="Venter J.C."/>
        </authorList>
    </citation>
    <scope>NUCLEOTIDE SEQUENCE [LARGE SCALE GENOMIC DNA]</scope>
    <source>
        <strain evidence="1 2">Nb-231</strain>
    </source>
</reference>
<dbReference type="STRING" id="314278.NB231_10423"/>
<dbReference type="Proteomes" id="UP000003374">
    <property type="component" value="Unassembled WGS sequence"/>
</dbReference>
<dbReference type="Pfam" id="PF10116">
    <property type="entry name" value="Host_attach"/>
    <property type="match status" value="1"/>
</dbReference>
<dbReference type="EMBL" id="AAOF01000002">
    <property type="protein sequence ID" value="EAR22861.1"/>
    <property type="molecule type" value="Genomic_DNA"/>
</dbReference>
<dbReference type="OrthoDB" id="329419at2"/>
<evidence type="ECO:0000313" key="1">
    <source>
        <dbReference type="EMBL" id="EAR22861.1"/>
    </source>
</evidence>
<dbReference type="AlphaFoldDB" id="A4BNR2"/>
<organism evidence="1 2">
    <name type="scientific">Nitrococcus mobilis Nb-231</name>
    <dbReference type="NCBI Taxonomy" id="314278"/>
    <lineage>
        <taxon>Bacteria</taxon>
        <taxon>Pseudomonadati</taxon>
        <taxon>Pseudomonadota</taxon>
        <taxon>Gammaproteobacteria</taxon>
        <taxon>Chromatiales</taxon>
        <taxon>Ectothiorhodospiraceae</taxon>
        <taxon>Nitrococcus</taxon>
    </lineage>
</organism>
<dbReference type="RefSeq" id="WP_005002278.1">
    <property type="nucleotide sequence ID" value="NZ_CH672427.1"/>
</dbReference>
<sequence length="160" mass="18353">MSEYSVVVAEGARSRFFTLEPVELPELESGPNLIEHDSLANPIHKAHQQSIYADTRGGKNRKVGGQAHGYDEHRQRFDDEMEARFARDIIKHLDGLMRTNGTRRLILCAEKRMLGFLRQALNGRIPREVHIIEVAKDFAKLSVRDLHDRLARNGYLPARR</sequence>
<name>A4BNR2_9GAMM</name>
<keyword evidence="2" id="KW-1185">Reference proteome</keyword>
<dbReference type="InterPro" id="IPR019291">
    <property type="entry name" value="Host_attachment_protein"/>
</dbReference>